<feature type="binding site" evidence="15">
    <location>
        <position position="1118"/>
    </location>
    <ligand>
        <name>Mg(2+)</name>
        <dbReference type="ChEBI" id="CHEBI:18420"/>
    </ligand>
</feature>
<comment type="catalytic activity">
    <reaction evidence="13 15">
        <text>Couples ATP hydrolysis with the unwinding of duplex DNA by translocating in the 3'-5' direction.</text>
        <dbReference type="EC" id="5.6.2.4"/>
    </reaction>
</comment>
<dbReference type="PROSITE" id="PS51217">
    <property type="entry name" value="UVRD_HELICASE_CTER"/>
    <property type="match status" value="1"/>
</dbReference>
<organism evidence="19 20">
    <name type="scientific">Snodgrassella alvi</name>
    <dbReference type="NCBI Taxonomy" id="1196083"/>
    <lineage>
        <taxon>Bacteria</taxon>
        <taxon>Pseudomonadati</taxon>
        <taxon>Pseudomonadota</taxon>
        <taxon>Betaproteobacteria</taxon>
        <taxon>Neisseriales</taxon>
        <taxon>Neisseriaceae</taxon>
        <taxon>Snodgrassella</taxon>
    </lineage>
</organism>
<dbReference type="GO" id="GO:0008854">
    <property type="term" value="F:exodeoxyribonuclease V activity"/>
    <property type="evidence" value="ECO:0007669"/>
    <property type="project" value="UniProtKB-EC"/>
</dbReference>
<feature type="binding site" evidence="15">
    <location>
        <position position="1104"/>
    </location>
    <ligand>
        <name>Mg(2+)</name>
        <dbReference type="ChEBI" id="CHEBI:18420"/>
    </ligand>
</feature>
<dbReference type="GO" id="GO:0003677">
    <property type="term" value="F:DNA binding"/>
    <property type="evidence" value="ECO:0007669"/>
    <property type="project" value="UniProtKB-UniRule"/>
</dbReference>
<dbReference type="Pfam" id="PF00580">
    <property type="entry name" value="UvrD-helicase"/>
    <property type="match status" value="1"/>
</dbReference>
<evidence type="ECO:0000256" key="16">
    <source>
        <dbReference type="PROSITE-ProRule" id="PRU00560"/>
    </source>
</evidence>
<evidence type="ECO:0000256" key="11">
    <source>
        <dbReference type="ARBA" id="ARBA00023204"/>
    </source>
</evidence>
<gene>
    <name evidence="15" type="primary">recB</name>
    <name evidence="19" type="ORF">BHC54_06110</name>
</gene>
<dbReference type="GO" id="GO:0000724">
    <property type="term" value="P:double-strand break repair via homologous recombination"/>
    <property type="evidence" value="ECO:0007669"/>
    <property type="project" value="UniProtKB-UniRule"/>
</dbReference>
<keyword evidence="6 15" id="KW-0347">Helicase</keyword>
<feature type="binding site" evidence="16">
    <location>
        <begin position="20"/>
        <end position="27"/>
    </location>
    <ligand>
        <name>ATP</name>
        <dbReference type="ChEBI" id="CHEBI:30616"/>
    </ligand>
</feature>
<keyword evidence="7 15" id="KW-0269">Exonuclease</keyword>
<dbReference type="InterPro" id="IPR014016">
    <property type="entry name" value="UvrD-like_ATP-bd"/>
</dbReference>
<dbReference type="Gene3D" id="3.40.50.300">
    <property type="entry name" value="P-loop containing nucleotide triphosphate hydrolases"/>
    <property type="match status" value="2"/>
</dbReference>
<dbReference type="Pfam" id="PF13361">
    <property type="entry name" value="UvrD_C"/>
    <property type="match status" value="1"/>
</dbReference>
<comment type="function">
    <text evidence="15">A helicase/nuclease that prepares dsDNA breaks (DSB) for recombinational DNA repair. Binds to DSBs and unwinds DNA via a highly rapid and processive ATP-dependent bidirectional helicase activity. Unwinds dsDNA until it encounters a Chi (crossover hotspot instigator) sequence from the 3' direction. Cuts ssDNA a few nucleotides 3' to the Chi site. The properties and activities of the enzyme are changed at Chi. The Chi-altered holoenzyme produces a long 3'-ssDNA overhang and facilitates RecA-binding to the ssDNA for homologous DNA recombination and repair. Holoenzyme degrades any linearized DNA that is unable to undergo homologous recombination. In the holoenzyme this subunit contributes ATPase, 3'-5' helicase, exonuclease activity and loads RecA onto ssDNA.</text>
</comment>
<keyword evidence="4 15" id="KW-0227">DNA damage</keyword>
<dbReference type="PANTHER" id="PTHR11070:SF23">
    <property type="entry name" value="RECBCD ENZYME SUBUNIT RECB"/>
    <property type="match status" value="1"/>
</dbReference>
<comment type="similarity">
    <text evidence="15">Belongs to the helicase family. UvrD subfamily.</text>
</comment>
<keyword evidence="2 15" id="KW-0479">Metal-binding</keyword>
<dbReference type="NCBIfam" id="TIGR00609">
    <property type="entry name" value="recB"/>
    <property type="match status" value="1"/>
</dbReference>
<name>A0A2N9X4M8_9NEIS</name>
<dbReference type="RefSeq" id="WP_100152160.1">
    <property type="nucleotide sequence ID" value="NZ_MEIL01000029.1"/>
</dbReference>
<dbReference type="GO" id="GO:0016887">
    <property type="term" value="F:ATP hydrolysis activity"/>
    <property type="evidence" value="ECO:0007669"/>
    <property type="project" value="RHEA"/>
</dbReference>
<dbReference type="InterPro" id="IPR014017">
    <property type="entry name" value="DNA_helicase_UvrD-like_C"/>
</dbReference>
<evidence type="ECO:0000256" key="9">
    <source>
        <dbReference type="ARBA" id="ARBA00022842"/>
    </source>
</evidence>
<evidence type="ECO:0000256" key="14">
    <source>
        <dbReference type="ARBA" id="ARBA00048988"/>
    </source>
</evidence>
<evidence type="ECO:0000256" key="5">
    <source>
        <dbReference type="ARBA" id="ARBA00022801"/>
    </source>
</evidence>
<dbReference type="InterPro" id="IPR000212">
    <property type="entry name" value="DNA_helicase_UvrD/REP"/>
</dbReference>
<evidence type="ECO:0000256" key="13">
    <source>
        <dbReference type="ARBA" id="ARBA00034617"/>
    </source>
</evidence>
<comment type="domain">
    <text evidence="15">The C-terminal domain has nuclease activity and interacts with RecD. It interacts with RecA, facilitating its loading onto ssDNA.</text>
</comment>
<protein>
    <recommendedName>
        <fullName evidence="15">RecBCD enzyme subunit RecB</fullName>
        <ecNumber evidence="15">3.1.11.5</ecNumber>
        <ecNumber evidence="15">5.6.2.4</ecNumber>
    </recommendedName>
    <alternativeName>
        <fullName evidence="15">DNA 3'-5' helicase subunit RecB</fullName>
    </alternativeName>
    <alternativeName>
        <fullName evidence="15">Exonuclease V subunit RecB</fullName>
        <shortName evidence="15">ExoV subunit RecB</shortName>
    </alternativeName>
    <alternativeName>
        <fullName evidence="15">Helicase/nuclease RecBCD subunit RecB</fullName>
    </alternativeName>
</protein>
<dbReference type="PANTHER" id="PTHR11070">
    <property type="entry name" value="UVRD / RECB / PCRA DNA HELICASE FAMILY MEMBER"/>
    <property type="match status" value="1"/>
</dbReference>
<evidence type="ECO:0000259" key="17">
    <source>
        <dbReference type="PROSITE" id="PS51198"/>
    </source>
</evidence>
<evidence type="ECO:0000256" key="12">
    <source>
        <dbReference type="ARBA" id="ARBA00023235"/>
    </source>
</evidence>
<sequence>MSQALNPITMPLNGSSLIEASAGTGKTFNIAALFARLVLLEHMPVDAILVVTFTKAATAELKTRLRTRLNQALALLQNTLPAEQNDPVLQQLIDYARAQEEETSLILRLQAAITQFDRASVYTIHGFCQRVLTDYAFLCQTPFDTETIETDPELLCRFAEDFWRRQVSNNNSLAELAVTYKLTPARLMREMGRYCGIADIQLRQPPAVNKDDIHACWQQTWHTVCTRFAHIQDAFWQLQPQLNGNVYRTSSYQQLFCDLQSALESVASIPTFSTATLERCAKLAADQLHEKTKKGQTLNDVLVAEVAVLAELAAAFSALQAADTSVVLQLQLDCFNYVRKCLSEHRRHSHQRSYDDLLADVGMALSTENPMASALAAALAQTWQIALVDECQDTDPLQYKIFKTAFAEQNRPLIMVGDPKQAIYRFRGADIHAYLRAAADTPPQQRYTLTTNYRSHQALVQAIGHLFNGKQLPFVLEGIDYPPVQAQAPESRLHSRLNKTVVPAVVVRWLPEQIELNSKGEELIPNKDSLRVRAAECCAHEIASLINQGRRDELLLNTRPLQAGDIAVLVHSHNEGSMIASALKRCGIMSVSLGNQSVFASTEAQAVLALLRFWLQPQRTEILRFILGGILYNQTAAQLAQLNENENDLSEWIQLAQQTRELWQQYGIYSAMQWFAGHTSMETNLLSQRNERSLTNLWQLTELLADAEQTLPTATALLDWLASAIDNERPAAENSLLRLESDEALVKIVTMHASKGLEYPVVFCPFVWDGKEAISNQENWQRLHQQDKTELIASSLLSDTDRTELVRESMAERLRLYYVAFTRAREQLILYTAACNNTASNPMAWLLDGQPDGTLEQSLQFWQQTHKKTLSSTLHAAWQKRLAGCSASMFHWCEGSVAPTVADEAAAPEQPYRALNLPTREFQTVRYTSFTSLSRHEYRHHEHSLEEEKLAPALDQAEILSQPATPVAEAETALLAFERGINAGLCLHAILEQTEFSQPANSDEQEQILACLARYGFDSTHAATMKELSDAVRHCPLSAQTTIASLPITQRVAEMNFMLHVDDFNIADLQQWFAQAPGLPECCVQAAQELDFATVSGYINGAIDLMGEDIHGQVYVIDYKSNHLGNRLDDYTQANMDTAIARHHYYLQALIYCIACARFLHSHGQLPPTISVRYLFLRGLNPLNQHGIWQWDIDTSTLKPWLPAHDKAK</sequence>
<dbReference type="CDD" id="cd22352">
    <property type="entry name" value="RecB_C-like"/>
    <property type="match status" value="1"/>
</dbReference>
<dbReference type="GO" id="GO:0043138">
    <property type="term" value="F:3'-5' DNA helicase activity"/>
    <property type="evidence" value="ECO:0007669"/>
    <property type="project" value="UniProtKB-UniRule"/>
</dbReference>
<evidence type="ECO:0000256" key="15">
    <source>
        <dbReference type="HAMAP-Rule" id="MF_01485"/>
    </source>
</evidence>
<dbReference type="EMBL" id="MEIL01000029">
    <property type="protein sequence ID" value="PIT38131.1"/>
    <property type="molecule type" value="Genomic_DNA"/>
</dbReference>
<comment type="subunit">
    <text evidence="15">Heterotrimer of RecB, RecC and RecD. All subunits contribute to DNA-binding. Interacts with RecA.</text>
</comment>
<keyword evidence="5 15" id="KW-0378">Hydrolase</keyword>
<feature type="domain" description="UvrD-like helicase ATP-binding" evidence="17">
    <location>
        <begin position="1"/>
        <end position="456"/>
    </location>
</feature>
<evidence type="ECO:0000256" key="4">
    <source>
        <dbReference type="ARBA" id="ARBA00022763"/>
    </source>
</evidence>
<evidence type="ECO:0000256" key="2">
    <source>
        <dbReference type="ARBA" id="ARBA00022723"/>
    </source>
</evidence>
<dbReference type="InterPro" id="IPR004586">
    <property type="entry name" value="RecB"/>
</dbReference>
<feature type="region of interest" description="DNA-binding and helicase activity, interacts with RecC" evidence="15">
    <location>
        <begin position="1"/>
        <end position="867"/>
    </location>
</feature>
<comment type="catalytic activity">
    <reaction evidence="14 15">
        <text>ATP + H2O = ADP + phosphate + H(+)</text>
        <dbReference type="Rhea" id="RHEA:13065"/>
        <dbReference type="ChEBI" id="CHEBI:15377"/>
        <dbReference type="ChEBI" id="CHEBI:15378"/>
        <dbReference type="ChEBI" id="CHEBI:30616"/>
        <dbReference type="ChEBI" id="CHEBI:43474"/>
        <dbReference type="ChEBI" id="CHEBI:456216"/>
        <dbReference type="EC" id="5.6.2.4"/>
    </reaction>
</comment>
<dbReference type="HAMAP" id="MF_01485">
    <property type="entry name" value="RecB"/>
    <property type="match status" value="1"/>
</dbReference>
<dbReference type="Proteomes" id="UP000230202">
    <property type="component" value="Unassembled WGS sequence"/>
</dbReference>
<comment type="caution">
    <text evidence="19">The sequence shown here is derived from an EMBL/GenBank/DDBJ whole genome shotgun (WGS) entry which is preliminary data.</text>
</comment>
<dbReference type="InterPro" id="IPR011604">
    <property type="entry name" value="PDDEXK-like_dom_sf"/>
</dbReference>
<evidence type="ECO:0000313" key="19">
    <source>
        <dbReference type="EMBL" id="PIT38131.1"/>
    </source>
</evidence>
<keyword evidence="1 15" id="KW-0540">Nuclease</keyword>
<evidence type="ECO:0000313" key="20">
    <source>
        <dbReference type="Proteomes" id="UP000230202"/>
    </source>
</evidence>
<comment type="catalytic activity">
    <reaction evidence="15">
        <text>Exonucleolytic cleavage (in the presence of ATP) in either 5'- to 3'- or 3'- to 5'-direction to yield 5'-phosphooligonucleotides.</text>
        <dbReference type="EC" id="3.1.11.5"/>
    </reaction>
</comment>
<dbReference type="InterPro" id="IPR027417">
    <property type="entry name" value="P-loop_NTPase"/>
</dbReference>
<dbReference type="GO" id="GO:0005829">
    <property type="term" value="C:cytosol"/>
    <property type="evidence" value="ECO:0007669"/>
    <property type="project" value="TreeGrafter"/>
</dbReference>
<evidence type="ECO:0000256" key="7">
    <source>
        <dbReference type="ARBA" id="ARBA00022839"/>
    </source>
</evidence>
<dbReference type="GO" id="GO:0009338">
    <property type="term" value="C:exodeoxyribonuclease V complex"/>
    <property type="evidence" value="ECO:0007669"/>
    <property type="project" value="TreeGrafter"/>
</dbReference>
<comment type="domain">
    <text evidence="15">The N-terminal DNA-binding domain is a ssDNA-dependent ATPase and has ATP-dependent 3'-5' helicase function. This domain interacts with RecC.</text>
</comment>
<keyword evidence="3 15" id="KW-0547">Nucleotide-binding</keyword>
<evidence type="ECO:0000256" key="3">
    <source>
        <dbReference type="ARBA" id="ARBA00022741"/>
    </source>
</evidence>
<keyword evidence="12 15" id="KW-0413">Isomerase</keyword>
<dbReference type="InterPro" id="IPR011335">
    <property type="entry name" value="Restrct_endonuc-II-like"/>
</dbReference>
<dbReference type="SUPFAM" id="SSF52980">
    <property type="entry name" value="Restriction endonuclease-like"/>
    <property type="match status" value="1"/>
</dbReference>
<dbReference type="EC" id="5.6.2.4" evidence="15"/>
<feature type="domain" description="UvrD-like helicase C-terminal" evidence="18">
    <location>
        <begin position="492"/>
        <end position="756"/>
    </location>
</feature>
<keyword evidence="8 15" id="KW-0067">ATP-binding</keyword>
<accession>A0A2N9X4M8</accession>
<evidence type="ECO:0000259" key="18">
    <source>
        <dbReference type="PROSITE" id="PS51217"/>
    </source>
</evidence>
<keyword evidence="11 15" id="KW-0234">DNA repair</keyword>
<dbReference type="EC" id="3.1.11.5" evidence="15"/>
<dbReference type="AlphaFoldDB" id="A0A2N9X4M8"/>
<evidence type="ECO:0000256" key="10">
    <source>
        <dbReference type="ARBA" id="ARBA00023125"/>
    </source>
</evidence>
<dbReference type="PROSITE" id="PS51198">
    <property type="entry name" value="UVRD_HELICASE_ATP_BIND"/>
    <property type="match status" value="1"/>
</dbReference>
<dbReference type="GO" id="GO:0005524">
    <property type="term" value="F:ATP binding"/>
    <property type="evidence" value="ECO:0007669"/>
    <property type="project" value="UniProtKB-UniRule"/>
</dbReference>
<keyword evidence="20" id="KW-1185">Reference proteome</keyword>
<dbReference type="Gene3D" id="1.10.3170.10">
    <property type="entry name" value="Recbcd, chain B, domain 2"/>
    <property type="match status" value="1"/>
</dbReference>
<feature type="region of interest" description="Nuclease activity, interacts with RecD and RecA" evidence="15">
    <location>
        <begin position="924"/>
        <end position="1209"/>
    </location>
</feature>
<feature type="binding site" evidence="15">
    <location>
        <position position="988"/>
    </location>
    <ligand>
        <name>Mg(2+)</name>
        <dbReference type="ChEBI" id="CHEBI:18420"/>
    </ligand>
</feature>
<evidence type="ECO:0000256" key="8">
    <source>
        <dbReference type="ARBA" id="ARBA00022840"/>
    </source>
</evidence>
<comment type="cofactor">
    <cofactor evidence="15">
        <name>Mg(2+)</name>
        <dbReference type="ChEBI" id="CHEBI:18420"/>
    </cofactor>
    <text evidence="15">Binds 1 Mg(2+) ion per subunit.</text>
</comment>
<keyword evidence="10 15" id="KW-0238">DNA-binding</keyword>
<proteinExistence type="inferred from homology"/>
<dbReference type="GO" id="GO:0000287">
    <property type="term" value="F:magnesium ion binding"/>
    <property type="evidence" value="ECO:0007669"/>
    <property type="project" value="UniProtKB-UniRule"/>
</dbReference>
<keyword evidence="9 15" id="KW-0460">Magnesium</keyword>
<reference evidence="19" key="1">
    <citation type="journal article" date="2017" name="MBio">
        <title>Type VI secretion-mediated competition in the bee gut microbiome.</title>
        <authorList>
            <person name="Steele M.I."/>
            <person name="Kwong W.K."/>
            <person name="Powell J.E."/>
            <person name="Whiteley M."/>
            <person name="Moran N.A."/>
        </authorList>
    </citation>
    <scope>NUCLEOTIDE SEQUENCE [LARGE SCALE GENOMIC DNA]</scope>
    <source>
        <strain evidence="19">WkB273</strain>
    </source>
</reference>
<comment type="miscellaneous">
    <text evidence="15">In the RecBCD complex, RecB has a slow 3'-5' helicase, an exonuclease activity and loads RecA onto ssDNA, RecD has a fast 5'-3' helicase activity, while RecC stimulates the ATPase and processivity of the RecB helicase and contributes to recognition of the Chi site.</text>
</comment>
<dbReference type="SUPFAM" id="SSF52540">
    <property type="entry name" value="P-loop containing nucleoside triphosphate hydrolases"/>
    <property type="match status" value="1"/>
</dbReference>
<dbReference type="Gene3D" id="1.10.486.10">
    <property type="entry name" value="PCRA, domain 4"/>
    <property type="match status" value="1"/>
</dbReference>
<feature type="active site" description="For nuclease activity" evidence="15">
    <location>
        <position position="1118"/>
    </location>
</feature>
<evidence type="ECO:0000256" key="6">
    <source>
        <dbReference type="ARBA" id="ARBA00022806"/>
    </source>
</evidence>
<evidence type="ECO:0000256" key="1">
    <source>
        <dbReference type="ARBA" id="ARBA00022722"/>
    </source>
</evidence>
<dbReference type="Gene3D" id="3.90.320.10">
    <property type="match status" value="1"/>
</dbReference>